<name>A0A345C1I5_9BACI</name>
<dbReference type="GO" id="GO:0043571">
    <property type="term" value="P:maintenance of CRISPR repeat elements"/>
    <property type="evidence" value="ECO:0007669"/>
    <property type="project" value="InterPro"/>
</dbReference>
<organism evidence="1 2">
    <name type="scientific">Salicibibacter kimchii</name>
    <dbReference type="NCBI Taxonomy" id="2099786"/>
    <lineage>
        <taxon>Bacteria</taxon>
        <taxon>Bacillati</taxon>
        <taxon>Bacillota</taxon>
        <taxon>Bacilli</taxon>
        <taxon>Bacillales</taxon>
        <taxon>Bacillaceae</taxon>
        <taxon>Salicibibacter</taxon>
    </lineage>
</organism>
<dbReference type="EMBL" id="CP031092">
    <property type="protein sequence ID" value="AXF57066.1"/>
    <property type="molecule type" value="Genomic_DNA"/>
</dbReference>
<dbReference type="RefSeq" id="WP_114374552.1">
    <property type="nucleotide sequence ID" value="NZ_CP031092.1"/>
</dbReference>
<dbReference type="Pfam" id="PF05107">
    <property type="entry name" value="Cas_Cas7"/>
    <property type="match status" value="1"/>
</dbReference>
<protein>
    <submittedName>
        <fullName evidence="1">Type I-B CRISPR-associated protein Cas7/Csh2</fullName>
    </submittedName>
</protein>
<dbReference type="InterPro" id="IPR006482">
    <property type="entry name" value="Cas7_Csh2/Csh2"/>
</dbReference>
<dbReference type="AlphaFoldDB" id="A0A345C1I5"/>
<gene>
    <name evidence="1" type="primary">cas7b</name>
    <name evidence="1" type="ORF">DT065_14370</name>
</gene>
<dbReference type="InterPro" id="IPR013419">
    <property type="entry name" value="CRISPR-assoc_prot_Cas7/Csh2"/>
</dbReference>
<sequence>MNNSEILFLYDAKLTNPNGDIDDENRPRMDYERSINLVSDVRLKRYLRDYFINKELEVYAGQVDGKTVNATKRLENLFEKYDEKINLTKLPEPAKQWMLDQLIDVRLFGATMPIKSEGSKGGSLTYTGPVQFNWGHSLNKVSLVESSSITSHFSSSDANERGSIGKDYRLYYSLIAFHGLISAKRAEHTRLADQDVQLLDEAIVRSIPLQATRSKVGQYPRLYLRVEYNNPEFISGDLRDYLRLEEQEGLRSVAETKVNIDLLVDKLVQVSDQIEKIHIWHDPALELEHKEETKPLTELLPPTLQEKVNSLEGAKV</sequence>
<accession>A0A345C1I5</accession>
<evidence type="ECO:0000313" key="2">
    <source>
        <dbReference type="Proteomes" id="UP000252100"/>
    </source>
</evidence>
<proteinExistence type="predicted"/>
<dbReference type="Proteomes" id="UP000252100">
    <property type="component" value="Chromosome"/>
</dbReference>
<evidence type="ECO:0000313" key="1">
    <source>
        <dbReference type="EMBL" id="AXF57066.1"/>
    </source>
</evidence>
<keyword evidence="2" id="KW-1185">Reference proteome</keyword>
<reference evidence="1 2" key="1">
    <citation type="journal article" date="2018" name="J. Microbiol.">
        <title>Salicibibacter kimchii gen. nov., sp. nov., a moderately halophilic and alkalitolerant bacterium in the family Bacillaceae, isolated from kimchi.</title>
        <authorList>
            <person name="Jang J.Y."/>
            <person name="Oh Y.J."/>
            <person name="Lim S.K."/>
            <person name="Park H.K."/>
            <person name="Lee C."/>
            <person name="Kim J.Y."/>
            <person name="Lee M.A."/>
            <person name="Choi H.J."/>
        </authorList>
    </citation>
    <scope>NUCLEOTIDE SEQUENCE [LARGE SCALE GENOMIC DNA]</scope>
    <source>
        <strain evidence="1 2">NKC1-1</strain>
    </source>
</reference>
<dbReference type="NCBIfam" id="TIGR02590">
    <property type="entry name" value="cas_Csh2"/>
    <property type="match status" value="1"/>
</dbReference>
<dbReference type="OrthoDB" id="9776792at2"/>
<dbReference type="KEGG" id="rue:DT065_14370"/>
<dbReference type="NCBIfam" id="TIGR01595">
    <property type="entry name" value="cas_CT1132"/>
    <property type="match status" value="1"/>
</dbReference>